<dbReference type="EMBL" id="MG430338">
    <property type="protein sequence ID" value="AVX51008.1"/>
    <property type="molecule type" value="Genomic_DNA"/>
</dbReference>
<reference evidence="1" key="1">
    <citation type="submission" date="2017-11" db="EMBL/GenBank/DDBJ databases">
        <title>Citrobacter freundii harbouring blaOXA-204 on a prophage.</title>
        <authorList>
            <person name="Boyd D.A."/>
            <person name="Mataseje L.F."/>
            <person name="Longtin J."/>
            <person name="Mulvey M.R."/>
        </authorList>
    </citation>
    <scope>NUCLEOTIDE SEQUENCE</scope>
    <source>
        <strain evidence="1">N16-03880</strain>
    </source>
</reference>
<evidence type="ECO:0000313" key="1">
    <source>
        <dbReference type="EMBL" id="AVX51008.1"/>
    </source>
</evidence>
<organism evidence="1">
    <name type="scientific">Citrobacter freundii</name>
    <dbReference type="NCBI Taxonomy" id="546"/>
    <lineage>
        <taxon>Bacteria</taxon>
        <taxon>Pseudomonadati</taxon>
        <taxon>Pseudomonadota</taxon>
        <taxon>Gammaproteobacteria</taxon>
        <taxon>Enterobacterales</taxon>
        <taxon>Enterobacteriaceae</taxon>
        <taxon>Citrobacter</taxon>
        <taxon>Citrobacter freundii complex</taxon>
    </lineage>
</organism>
<dbReference type="RefSeq" id="WP_129610190.1">
    <property type="nucleotide sequence ID" value="NZ_CP047269.1"/>
</dbReference>
<dbReference type="AlphaFoldDB" id="A0A2R4PH40"/>
<gene>
    <name evidence="1" type="ORF">CFOXA204_0290</name>
</gene>
<name>A0A2R4PH40_CITFR</name>
<protein>
    <submittedName>
        <fullName evidence="1">Phage-like protein</fullName>
    </submittedName>
</protein>
<sequence>MSDFGFASWDANGVPNNYGIKPVTVVGIIDLALGQKTGSYQFSLEPGLKVGFAVGTLEDKGTISYTDKRSIIASGNTITIQPSGGDGINDYPAMKVQLIVFAEAV</sequence>
<accession>A0A2R4PH40</accession>
<proteinExistence type="predicted"/>